<name>A0ABS0DFW6_9NOCA</name>
<keyword evidence="6" id="KW-1185">Reference proteome</keyword>
<dbReference type="PRINTS" id="PR00455">
    <property type="entry name" value="HTHTETR"/>
</dbReference>
<dbReference type="Pfam" id="PF13977">
    <property type="entry name" value="TetR_C_6"/>
    <property type="match status" value="1"/>
</dbReference>
<dbReference type="Pfam" id="PF00440">
    <property type="entry name" value="TetR_N"/>
    <property type="match status" value="1"/>
</dbReference>
<dbReference type="InterPro" id="IPR009057">
    <property type="entry name" value="Homeodomain-like_sf"/>
</dbReference>
<feature type="DNA-binding region" description="H-T-H motif" evidence="3">
    <location>
        <begin position="37"/>
        <end position="56"/>
    </location>
</feature>
<dbReference type="PANTHER" id="PTHR30055:SF226">
    <property type="entry name" value="HTH-TYPE TRANSCRIPTIONAL REGULATOR PKSA"/>
    <property type="match status" value="1"/>
</dbReference>
<protein>
    <submittedName>
        <fullName evidence="5">TetR/AcrR family transcriptional regulator</fullName>
    </submittedName>
</protein>
<dbReference type="PANTHER" id="PTHR30055">
    <property type="entry name" value="HTH-TYPE TRANSCRIPTIONAL REGULATOR RUTR"/>
    <property type="match status" value="1"/>
</dbReference>
<dbReference type="PROSITE" id="PS50977">
    <property type="entry name" value="HTH_TETR_2"/>
    <property type="match status" value="1"/>
</dbReference>
<evidence type="ECO:0000313" key="5">
    <source>
        <dbReference type="EMBL" id="MBF6356492.1"/>
    </source>
</evidence>
<dbReference type="RefSeq" id="WP_195003359.1">
    <property type="nucleotide sequence ID" value="NZ_JADLQN010000003.1"/>
</dbReference>
<sequence length="225" mass="24907">MTERVRETQAQRRARTRTRLLDAAVESLVEVGYAGTTTLEVQNRAGVPRGTLQHYFPTKPDLLAGAVEHLAQRRFDQLATEFAAIPPGADRLSAAVELTMDMFSGPSFLAALEIWVGARTDPELRAAFLPYEHRLLEQMHIAVRDLFRAEFPDDPRVPTITEFTIEIVTGLAMRALLTGYAEANRLSRERWVNAVRVLLGGAPANTLLNSRQVGKSDARSVVVGD</sequence>
<reference evidence="5 6" key="1">
    <citation type="submission" date="2020-10" db="EMBL/GenBank/DDBJ databases">
        <title>Identification of Nocardia species via Next-generation sequencing and recognition of intraspecies genetic diversity.</title>
        <authorList>
            <person name="Li P."/>
            <person name="Li P."/>
            <person name="Lu B."/>
        </authorList>
    </citation>
    <scope>NUCLEOTIDE SEQUENCE [LARGE SCALE GENOMIC DNA]</scope>
    <source>
        <strain evidence="5 6">BJ06-0143</strain>
    </source>
</reference>
<evidence type="ECO:0000313" key="6">
    <source>
        <dbReference type="Proteomes" id="UP000707731"/>
    </source>
</evidence>
<evidence type="ECO:0000256" key="3">
    <source>
        <dbReference type="PROSITE-ProRule" id="PRU00335"/>
    </source>
</evidence>
<organism evidence="5 6">
    <name type="scientific">Nocardia higoensis</name>
    <dbReference type="NCBI Taxonomy" id="228599"/>
    <lineage>
        <taxon>Bacteria</taxon>
        <taxon>Bacillati</taxon>
        <taxon>Actinomycetota</taxon>
        <taxon>Actinomycetes</taxon>
        <taxon>Mycobacteriales</taxon>
        <taxon>Nocardiaceae</taxon>
        <taxon>Nocardia</taxon>
    </lineage>
</organism>
<gene>
    <name evidence="5" type="ORF">IU449_18405</name>
</gene>
<accession>A0ABS0DFW6</accession>
<feature type="domain" description="HTH tetR-type" evidence="4">
    <location>
        <begin position="14"/>
        <end position="74"/>
    </location>
</feature>
<keyword evidence="1" id="KW-0678">Repressor</keyword>
<dbReference type="Gene3D" id="1.10.357.10">
    <property type="entry name" value="Tetracycline Repressor, domain 2"/>
    <property type="match status" value="1"/>
</dbReference>
<dbReference type="InterPro" id="IPR001647">
    <property type="entry name" value="HTH_TetR"/>
</dbReference>
<dbReference type="InterPro" id="IPR050109">
    <property type="entry name" value="HTH-type_TetR-like_transc_reg"/>
</dbReference>
<proteinExistence type="predicted"/>
<evidence type="ECO:0000259" key="4">
    <source>
        <dbReference type="PROSITE" id="PS50977"/>
    </source>
</evidence>
<dbReference type="EMBL" id="JADLQN010000003">
    <property type="protein sequence ID" value="MBF6356492.1"/>
    <property type="molecule type" value="Genomic_DNA"/>
</dbReference>
<keyword evidence="2 3" id="KW-0238">DNA-binding</keyword>
<comment type="caution">
    <text evidence="5">The sequence shown here is derived from an EMBL/GenBank/DDBJ whole genome shotgun (WGS) entry which is preliminary data.</text>
</comment>
<dbReference type="Proteomes" id="UP000707731">
    <property type="component" value="Unassembled WGS sequence"/>
</dbReference>
<dbReference type="SUPFAM" id="SSF46689">
    <property type="entry name" value="Homeodomain-like"/>
    <property type="match status" value="1"/>
</dbReference>
<evidence type="ECO:0000256" key="2">
    <source>
        <dbReference type="ARBA" id="ARBA00023125"/>
    </source>
</evidence>
<evidence type="ECO:0000256" key="1">
    <source>
        <dbReference type="ARBA" id="ARBA00022491"/>
    </source>
</evidence>
<dbReference type="InterPro" id="IPR039538">
    <property type="entry name" value="BetI_C"/>
</dbReference>